<feature type="domain" description="HeH/LEM" evidence="9">
    <location>
        <begin position="17"/>
        <end position="51"/>
    </location>
</feature>
<sequence>MATPDSELEYLSPDFDPASITVPRLRSILVAHSVSYPSSAKKPELIALFNEHVVPQARKVLNARSKTKRSEHGIVDMSSRESSVASGDTESDATSVAPPETVRRSTRRTTRSQSVAEDPDATPRASARVGRTPAKRTSSKHARASEPEVDEPPPRKSRQSISATPSVASSIRPSATPSIKQEPLDEESPFTQDNPFQSGSSPMVEPHTVERERRRRTLGLAESKDKRKSVSTRRRAEYISADQEQQQQQGMVVPSSKTFEAPVTRRRSKKDPTPEPEPEYEPEPEFELEQEDGVDIGEEFTPEEQLELVRERARSGQVDILPPRKKTKTKESSSAFKTAPWAILVALLGGYATWWRQEKLQVGYCGVGRPSIVEVHGLEIPEFAQQFVPQCEPCPQHAYCYPELKTVCEDDFILRPHPLSLGGITPLAPTCEPDGEKARKVKAVADRAVEELRERNAKYECGDLVDEETGRHLTTADINEQDLKEEMSTKRRRGMSQSEFDDLWVHAIGEITGRDEITSGVDGRTGNHTLASNSLARISFACAARRSVRLALARHLWKLVVLLAMFGTFLYGKHSITSSRAMEDRAKQLASYALDRLAHQAALHAFDSRAYPEPYISMGQLRDDILRSDFSAKRRQRLWERVQKKVEGNSNIRPSVRENRSGDVSRVWEWIGAIAAIEDSSAFKRSGSGERSRLSMGSPPTVKEEMKEMVHWDEGRPVY</sequence>
<gene>
    <name evidence="10" type="ORF">K452DRAFT_225993</name>
</gene>
<dbReference type="Gene3D" id="1.10.10.1180">
    <property type="entry name" value="MAN1, winged-helix domain"/>
    <property type="match status" value="1"/>
</dbReference>
<evidence type="ECO:0000256" key="7">
    <source>
        <dbReference type="SAM" id="MobiDB-lite"/>
    </source>
</evidence>
<dbReference type="GO" id="GO:0005783">
    <property type="term" value="C:endoplasmic reticulum"/>
    <property type="evidence" value="ECO:0007669"/>
    <property type="project" value="TreeGrafter"/>
</dbReference>
<evidence type="ECO:0000313" key="10">
    <source>
        <dbReference type="EMBL" id="KAF2142983.1"/>
    </source>
</evidence>
<dbReference type="GO" id="GO:0071763">
    <property type="term" value="P:nuclear membrane organization"/>
    <property type="evidence" value="ECO:0007669"/>
    <property type="project" value="TreeGrafter"/>
</dbReference>
<dbReference type="PANTHER" id="PTHR47808">
    <property type="entry name" value="INNER NUCLEAR MEMBRANE PROTEIN HEH2-RELATED"/>
    <property type="match status" value="1"/>
</dbReference>
<evidence type="ECO:0000259" key="9">
    <source>
        <dbReference type="Pfam" id="PF12949"/>
    </source>
</evidence>
<dbReference type="InterPro" id="IPR025856">
    <property type="entry name" value="HeH/LEM_domain"/>
</dbReference>
<dbReference type="InterPro" id="IPR044780">
    <property type="entry name" value="Heh2/Src1"/>
</dbReference>
<dbReference type="InterPro" id="IPR036361">
    <property type="entry name" value="SAP_dom_sf"/>
</dbReference>
<keyword evidence="4" id="KW-1133">Transmembrane helix</keyword>
<feature type="compositionally biased region" description="Basic and acidic residues" evidence="7">
    <location>
        <begin position="702"/>
        <end position="719"/>
    </location>
</feature>
<evidence type="ECO:0008006" key="12">
    <source>
        <dbReference type="Google" id="ProtNLM"/>
    </source>
</evidence>
<dbReference type="OrthoDB" id="2503928at2759"/>
<dbReference type="RefSeq" id="XP_033398695.1">
    <property type="nucleotide sequence ID" value="XM_033536795.1"/>
</dbReference>
<dbReference type="Pfam" id="PF09402">
    <property type="entry name" value="MSC"/>
    <property type="match status" value="1"/>
</dbReference>
<dbReference type="Pfam" id="PF12949">
    <property type="entry name" value="HeH"/>
    <property type="match status" value="1"/>
</dbReference>
<accession>A0A6A6BHR2</accession>
<evidence type="ECO:0000256" key="6">
    <source>
        <dbReference type="ARBA" id="ARBA00023242"/>
    </source>
</evidence>
<dbReference type="AlphaFoldDB" id="A0A6A6BHR2"/>
<evidence type="ECO:0000256" key="5">
    <source>
        <dbReference type="ARBA" id="ARBA00023136"/>
    </source>
</evidence>
<feature type="compositionally biased region" description="Polar residues" evidence="7">
    <location>
        <begin position="189"/>
        <end position="201"/>
    </location>
</feature>
<evidence type="ECO:0000256" key="2">
    <source>
        <dbReference type="ARBA" id="ARBA00022553"/>
    </source>
</evidence>
<dbReference type="Gene3D" id="1.10.720.30">
    <property type="entry name" value="SAP domain"/>
    <property type="match status" value="1"/>
</dbReference>
<keyword evidence="3" id="KW-0812">Transmembrane</keyword>
<keyword evidence="11" id="KW-1185">Reference proteome</keyword>
<dbReference type="PANTHER" id="PTHR47808:SF2">
    <property type="entry name" value="LEM DOMAIN-CONTAINING PROTEIN 2"/>
    <property type="match status" value="1"/>
</dbReference>
<keyword evidence="5" id="KW-0472">Membrane</keyword>
<feature type="region of interest" description="Disordered" evidence="7">
    <location>
        <begin position="685"/>
        <end position="719"/>
    </location>
</feature>
<feature type="compositionally biased region" description="Acidic residues" evidence="7">
    <location>
        <begin position="274"/>
        <end position="288"/>
    </location>
</feature>
<evidence type="ECO:0000256" key="4">
    <source>
        <dbReference type="ARBA" id="ARBA00022989"/>
    </source>
</evidence>
<protein>
    <recommendedName>
        <fullName evidence="12">LEM-like domain-containing protein</fullName>
    </recommendedName>
</protein>
<comment type="subcellular location">
    <subcellularLocation>
        <location evidence="1">Nucleus inner membrane</location>
    </subcellularLocation>
</comment>
<dbReference type="InterPro" id="IPR041885">
    <property type="entry name" value="MAN1_winged_helix_dom"/>
</dbReference>
<feature type="domain" description="Man1/Src1-like C-terminal" evidence="8">
    <location>
        <begin position="343"/>
        <end position="672"/>
    </location>
</feature>
<feature type="compositionally biased region" description="Basic residues" evidence="7">
    <location>
        <begin position="133"/>
        <end position="142"/>
    </location>
</feature>
<evidence type="ECO:0000256" key="3">
    <source>
        <dbReference type="ARBA" id="ARBA00022692"/>
    </source>
</evidence>
<dbReference type="GO" id="GO:0034399">
    <property type="term" value="C:nuclear periphery"/>
    <property type="evidence" value="ECO:0007669"/>
    <property type="project" value="TreeGrafter"/>
</dbReference>
<name>A0A6A6BHR2_9PEZI</name>
<reference evidence="10" key="1">
    <citation type="journal article" date="2020" name="Stud. Mycol.">
        <title>101 Dothideomycetes genomes: a test case for predicting lifestyles and emergence of pathogens.</title>
        <authorList>
            <person name="Haridas S."/>
            <person name="Albert R."/>
            <person name="Binder M."/>
            <person name="Bloem J."/>
            <person name="Labutti K."/>
            <person name="Salamov A."/>
            <person name="Andreopoulos B."/>
            <person name="Baker S."/>
            <person name="Barry K."/>
            <person name="Bills G."/>
            <person name="Bluhm B."/>
            <person name="Cannon C."/>
            <person name="Castanera R."/>
            <person name="Culley D."/>
            <person name="Daum C."/>
            <person name="Ezra D."/>
            <person name="Gonzalez J."/>
            <person name="Henrissat B."/>
            <person name="Kuo A."/>
            <person name="Liang C."/>
            <person name="Lipzen A."/>
            <person name="Lutzoni F."/>
            <person name="Magnuson J."/>
            <person name="Mondo S."/>
            <person name="Nolan M."/>
            <person name="Ohm R."/>
            <person name="Pangilinan J."/>
            <person name="Park H.-J."/>
            <person name="Ramirez L."/>
            <person name="Alfaro M."/>
            <person name="Sun H."/>
            <person name="Tritt A."/>
            <person name="Yoshinaga Y."/>
            <person name="Zwiers L.-H."/>
            <person name="Turgeon B."/>
            <person name="Goodwin S."/>
            <person name="Spatafora J."/>
            <person name="Crous P."/>
            <person name="Grigoriev I."/>
        </authorList>
    </citation>
    <scope>NUCLEOTIDE SEQUENCE</scope>
    <source>
        <strain evidence="10">CBS 121167</strain>
    </source>
</reference>
<evidence type="ECO:0000256" key="1">
    <source>
        <dbReference type="ARBA" id="ARBA00004540"/>
    </source>
</evidence>
<keyword evidence="2" id="KW-0597">Phosphoprotein</keyword>
<dbReference type="GO" id="GO:0005637">
    <property type="term" value="C:nuclear inner membrane"/>
    <property type="evidence" value="ECO:0007669"/>
    <property type="project" value="UniProtKB-SubCell"/>
</dbReference>
<proteinExistence type="predicted"/>
<dbReference type="InterPro" id="IPR018996">
    <property type="entry name" value="Man1/Src1-like_C"/>
</dbReference>
<dbReference type="CDD" id="cd12935">
    <property type="entry name" value="LEM_like"/>
    <property type="match status" value="1"/>
</dbReference>
<dbReference type="Proteomes" id="UP000799438">
    <property type="component" value="Unassembled WGS sequence"/>
</dbReference>
<dbReference type="GeneID" id="54294291"/>
<feature type="compositionally biased region" description="Polar residues" evidence="7">
    <location>
        <begin position="80"/>
        <end position="94"/>
    </location>
</feature>
<feature type="region of interest" description="Disordered" evidence="7">
    <location>
        <begin position="60"/>
        <end position="288"/>
    </location>
</feature>
<feature type="compositionally biased region" description="Polar residues" evidence="7">
    <location>
        <begin position="159"/>
        <end position="179"/>
    </location>
</feature>
<organism evidence="10 11">
    <name type="scientific">Aplosporella prunicola CBS 121167</name>
    <dbReference type="NCBI Taxonomy" id="1176127"/>
    <lineage>
        <taxon>Eukaryota</taxon>
        <taxon>Fungi</taxon>
        <taxon>Dikarya</taxon>
        <taxon>Ascomycota</taxon>
        <taxon>Pezizomycotina</taxon>
        <taxon>Dothideomycetes</taxon>
        <taxon>Dothideomycetes incertae sedis</taxon>
        <taxon>Botryosphaeriales</taxon>
        <taxon>Aplosporellaceae</taxon>
        <taxon>Aplosporella</taxon>
    </lineage>
</organism>
<dbReference type="GO" id="GO:0003682">
    <property type="term" value="F:chromatin binding"/>
    <property type="evidence" value="ECO:0007669"/>
    <property type="project" value="InterPro"/>
</dbReference>
<dbReference type="EMBL" id="ML995483">
    <property type="protein sequence ID" value="KAF2142983.1"/>
    <property type="molecule type" value="Genomic_DNA"/>
</dbReference>
<evidence type="ECO:0000313" key="11">
    <source>
        <dbReference type="Proteomes" id="UP000799438"/>
    </source>
</evidence>
<evidence type="ECO:0000259" key="8">
    <source>
        <dbReference type="Pfam" id="PF09402"/>
    </source>
</evidence>
<keyword evidence="6" id="KW-0539">Nucleus</keyword>